<gene>
    <name evidence="2" type="ORF">CROS1456_LOCUS7958</name>
    <name evidence="3" type="ORF">HKI87_10g63260</name>
</gene>
<feature type="region of interest" description="Disordered" evidence="1">
    <location>
        <begin position="1"/>
        <end position="24"/>
    </location>
</feature>
<evidence type="ECO:0000313" key="3">
    <source>
        <dbReference type="EMBL" id="WZN64769.1"/>
    </source>
</evidence>
<organism evidence="2">
    <name type="scientific">Chloropicon roscoffensis</name>
    <dbReference type="NCBI Taxonomy" id="1461544"/>
    <lineage>
        <taxon>Eukaryota</taxon>
        <taxon>Viridiplantae</taxon>
        <taxon>Chlorophyta</taxon>
        <taxon>Chloropicophyceae</taxon>
        <taxon>Chloropicales</taxon>
        <taxon>Chloropicaceae</taxon>
        <taxon>Chloropicon</taxon>
    </lineage>
</organism>
<feature type="compositionally biased region" description="Basic residues" evidence="1">
    <location>
        <begin position="1"/>
        <end position="12"/>
    </location>
</feature>
<dbReference type="EMBL" id="CP151510">
    <property type="protein sequence ID" value="WZN64769.1"/>
    <property type="molecule type" value="Genomic_DNA"/>
</dbReference>
<reference evidence="2" key="1">
    <citation type="submission" date="2021-01" db="EMBL/GenBank/DDBJ databases">
        <authorList>
            <person name="Corre E."/>
            <person name="Pelletier E."/>
            <person name="Niang G."/>
            <person name="Scheremetjew M."/>
            <person name="Finn R."/>
            <person name="Kale V."/>
            <person name="Holt S."/>
            <person name="Cochrane G."/>
            <person name="Meng A."/>
            <person name="Brown T."/>
            <person name="Cohen L."/>
        </authorList>
    </citation>
    <scope>NUCLEOTIDE SEQUENCE</scope>
    <source>
        <strain evidence="2">RCC1871</strain>
    </source>
</reference>
<dbReference type="EMBL" id="HBHZ01010341">
    <property type="protein sequence ID" value="CAE0194867.1"/>
    <property type="molecule type" value="Transcribed_RNA"/>
</dbReference>
<evidence type="ECO:0000313" key="2">
    <source>
        <dbReference type="EMBL" id="CAE0194867.1"/>
    </source>
</evidence>
<name>A0A7S3CFF9_9CHLO</name>
<evidence type="ECO:0000313" key="4">
    <source>
        <dbReference type="Proteomes" id="UP001472866"/>
    </source>
</evidence>
<evidence type="ECO:0000256" key="1">
    <source>
        <dbReference type="SAM" id="MobiDB-lite"/>
    </source>
</evidence>
<protein>
    <submittedName>
        <fullName evidence="2">Uncharacterized protein</fullName>
    </submittedName>
</protein>
<reference evidence="3 4" key="2">
    <citation type="submission" date="2024-03" db="EMBL/GenBank/DDBJ databases">
        <title>Complete genome sequence of the green alga Chloropicon roscoffensis RCC1871.</title>
        <authorList>
            <person name="Lemieux C."/>
            <person name="Pombert J.-F."/>
            <person name="Otis C."/>
            <person name="Turmel M."/>
        </authorList>
    </citation>
    <scope>NUCLEOTIDE SEQUENCE [LARGE SCALE GENOMIC DNA]</scope>
    <source>
        <strain evidence="3 4">RCC1871</strain>
    </source>
</reference>
<dbReference type="Proteomes" id="UP001472866">
    <property type="component" value="Chromosome 10"/>
</dbReference>
<accession>A0A7S3CFF9</accession>
<dbReference type="AlphaFoldDB" id="A0A7S3CFF9"/>
<sequence length="368" mass="40328">MSRSNKQPKKAKATNEWTSGEKDASIEAFKTENRERLFAFSIPQPPGDPKLLEVPVDLSNAKMDFAPEVAKKIGHLGLELLKAKHVQSGLQRRAELPAVNLGEGLKVLGLVPYGLKASGGGGPPPSLDKGDLEILDKRKRFLGQGEGMLETRVEGKGEGISAGDMSWVMNTTYINTADFAKARRREGTTAQDRDEMAEGSSTDRIDREFEAVLKDPVHPKARGLKAVESLPIVPYNLGEYGAYNEVHVNDADPFGERGDVHGSALAQVVFNDSESGETVEVALVMKAEGGMEDVGGGFTREKCEVLGRYKWALPDSAGRDYILMMGKDNVEYVDVGNKIVLSKFMGKSKKFNKELSRVSRNMTLKRKR</sequence>
<proteinExistence type="predicted"/>
<keyword evidence="4" id="KW-1185">Reference proteome</keyword>